<dbReference type="Proteomes" id="UP000019593">
    <property type="component" value="Chromosome"/>
</dbReference>
<evidence type="ECO:0000313" key="1">
    <source>
        <dbReference type="EMBL" id="AHM03139.1"/>
    </source>
</evidence>
<evidence type="ECO:0008006" key="3">
    <source>
        <dbReference type="Google" id="ProtNLM"/>
    </source>
</evidence>
<dbReference type="SUPFAM" id="SSF53448">
    <property type="entry name" value="Nucleotide-diphospho-sugar transferases"/>
    <property type="match status" value="1"/>
</dbReference>
<accession>W8RPN4</accession>
<reference evidence="1 2" key="1">
    <citation type="submission" date="2013-03" db="EMBL/GenBank/DDBJ databases">
        <authorList>
            <person name="Fiebig A."/>
            <person name="Goeker M."/>
            <person name="Klenk H.-P.P."/>
        </authorList>
    </citation>
    <scope>NUCLEOTIDE SEQUENCE [LARGE SCALE GENOMIC DNA]</scope>
    <source>
        <strain evidence="2">DSM 19469</strain>
    </source>
</reference>
<dbReference type="Gene3D" id="3.90.550.10">
    <property type="entry name" value="Spore Coat Polysaccharide Biosynthesis Protein SpsA, Chain A"/>
    <property type="match status" value="1"/>
</dbReference>
<dbReference type="OrthoDB" id="7648032at2"/>
<sequence length="298" mass="33612">MTSQTLSILFVADGQRLEWQSWLLASSLAMAHEGHQTVRLYAYASDSYLPEVSAATRDLYAACSVDLRALPPTPGWRGDYPHGNKLLAASDHRAGGRAIFLDTDIVCAKPLTAMADLPADTVAAAPEGLPTWGREDDRWERAYAHYGLPVPTERVRLLRGRKKEFVPYFNAGFVCFSEDPQGAEGKRFADHWLETALDFDHNCSIGGKRPWLDQITLPLTMARFGYKAEVLGETWNYSLTRRKDYSQTPDAEILHYHRAAFLEQAPQWPAILSDFWGRMPERHHDTARSCLEEMGLTL</sequence>
<organism evidence="1 2">
    <name type="scientific">Roseicyclus elongatus DSM 19469</name>
    <dbReference type="NCBI Taxonomy" id="1294273"/>
    <lineage>
        <taxon>Bacteria</taxon>
        <taxon>Pseudomonadati</taxon>
        <taxon>Pseudomonadota</taxon>
        <taxon>Alphaproteobacteria</taxon>
        <taxon>Rhodobacterales</taxon>
        <taxon>Roseobacteraceae</taxon>
        <taxon>Roseicyclus</taxon>
    </lineage>
</organism>
<dbReference type="RefSeq" id="WP_025311031.1">
    <property type="nucleotide sequence ID" value="NZ_CP004372.1"/>
</dbReference>
<dbReference type="eggNOG" id="ENOG5030RCG">
    <property type="taxonomic scope" value="Bacteria"/>
</dbReference>
<dbReference type="InterPro" id="IPR029044">
    <property type="entry name" value="Nucleotide-diphossugar_trans"/>
</dbReference>
<dbReference type="HOGENOM" id="CLU_933457_0_0_5"/>
<dbReference type="EMBL" id="CP004372">
    <property type="protein sequence ID" value="AHM03139.1"/>
    <property type="molecule type" value="Genomic_DNA"/>
</dbReference>
<evidence type="ECO:0000313" key="2">
    <source>
        <dbReference type="Proteomes" id="UP000019593"/>
    </source>
</evidence>
<protein>
    <recommendedName>
        <fullName evidence="3">Glycosyl transferase family 8</fullName>
    </recommendedName>
</protein>
<keyword evidence="2" id="KW-1185">Reference proteome</keyword>
<dbReference type="AlphaFoldDB" id="W8RPN4"/>
<proteinExistence type="predicted"/>
<dbReference type="KEGG" id="red:roselon_00712"/>
<gene>
    <name evidence="1" type="ORF">roselon_00712</name>
</gene>
<dbReference type="STRING" id="1294273.roselon_00712"/>
<name>W8RPN4_9RHOB</name>